<dbReference type="RefSeq" id="WP_198056814.1">
    <property type="nucleotide sequence ID" value="NZ_JAEDAF010000001.1"/>
</dbReference>
<evidence type="ECO:0000313" key="1">
    <source>
        <dbReference type="EMBL" id="MBH8578792.1"/>
    </source>
</evidence>
<gene>
    <name evidence="1" type="ORF">I7V36_01685</name>
</gene>
<reference evidence="1 2" key="1">
    <citation type="submission" date="2020-12" db="EMBL/GenBank/DDBJ databases">
        <title>Draft genome sequence of Halomonas pacifica strain CARE-V15.</title>
        <authorList>
            <person name="Vignesh N."/>
            <person name="Thabitha A."/>
            <person name="Saravanan R."/>
            <person name="Manigandan V."/>
        </authorList>
    </citation>
    <scope>NUCLEOTIDE SEQUENCE [LARGE SCALE GENOMIC DNA]</scope>
    <source>
        <strain evidence="1 2">CARE-V15</strain>
    </source>
</reference>
<dbReference type="InterPro" id="IPR056209">
    <property type="entry name" value="SU10_adaptor"/>
</dbReference>
<name>A0ABD4KWK6_9GAMM</name>
<comment type="caution">
    <text evidence="1">The sequence shown here is derived from an EMBL/GenBank/DDBJ whole genome shotgun (WGS) entry which is preliminary data.</text>
</comment>
<protein>
    <submittedName>
        <fullName evidence="1">Uncharacterized protein</fullName>
    </submittedName>
</protein>
<dbReference type="EMBL" id="JAEDAF010000001">
    <property type="protein sequence ID" value="MBH8578792.1"/>
    <property type="molecule type" value="Genomic_DNA"/>
</dbReference>
<evidence type="ECO:0000313" key="2">
    <source>
        <dbReference type="Proteomes" id="UP000651738"/>
    </source>
</evidence>
<organism evidence="1 2">
    <name type="scientific">Bisbaumannia pacifica</name>
    <dbReference type="NCBI Taxonomy" id="77098"/>
    <lineage>
        <taxon>Bacteria</taxon>
        <taxon>Pseudomonadati</taxon>
        <taxon>Pseudomonadota</taxon>
        <taxon>Gammaproteobacteria</taxon>
        <taxon>Oceanospirillales</taxon>
        <taxon>Halomonadaceae</taxon>
        <taxon>Bisbaumannia</taxon>
    </lineage>
</organism>
<dbReference type="AlphaFoldDB" id="A0ABD4KWK6"/>
<accession>A0ABD4KWK6</accession>
<proteinExistence type="predicted"/>
<dbReference type="Proteomes" id="UP000651738">
    <property type="component" value="Unassembled WGS sequence"/>
</dbReference>
<dbReference type="Pfam" id="PF24175">
    <property type="entry name" value="SU10_adaptor"/>
    <property type="match status" value="1"/>
</dbReference>
<sequence length="210" mass="23968">MTFLELCQRLRQEVGAAGTGPAAVTGQHGEYQRLVSWVATAWQEIQLERRHWRFAWAEASVTLDPAFRDFAGPADLDRWEADTLRIDGTRIHELPWAMFRERYRQDSEAERPTVITRLPDDTLRLDTTPAAAGALTFEYYRLPQTLTANGDVPRMPEAYHLLIVYRAMLAYALYENAPEVAQQARVGEQQIMPEMLRRELPEAKLGGPLA</sequence>